<dbReference type="eggNOG" id="ENOG502S8TM">
    <property type="taxonomic scope" value="Eukaryota"/>
</dbReference>
<dbReference type="OMA" id="CDCCSRI"/>
<name>F7VLX7_SORMK</name>
<protein>
    <submittedName>
        <fullName evidence="2">WGS project CABT00000000 data, contig 2.1</fullName>
    </submittedName>
</protein>
<keyword evidence="3" id="KW-1185">Reference proteome</keyword>
<dbReference type="OrthoDB" id="5238734at2759"/>
<dbReference type="VEuPathDB" id="FungiDB:SMAC_04898"/>
<dbReference type="STRING" id="771870.F7VLX7"/>
<evidence type="ECO:0000313" key="3">
    <source>
        <dbReference type="Proteomes" id="UP000001881"/>
    </source>
</evidence>
<dbReference type="PANTHER" id="PTHR33112">
    <property type="entry name" value="DOMAIN PROTEIN, PUTATIVE-RELATED"/>
    <property type="match status" value="1"/>
</dbReference>
<dbReference type="HOGENOM" id="CLU_002639_3_0_1"/>
<dbReference type="InParanoid" id="F7VLX7"/>
<accession>F7VLX7</accession>
<dbReference type="Proteomes" id="UP000001881">
    <property type="component" value="Unassembled WGS sequence"/>
</dbReference>
<dbReference type="InterPro" id="IPR010730">
    <property type="entry name" value="HET"/>
</dbReference>
<dbReference type="AlphaFoldDB" id="F7VLX7"/>
<gene>
    <name evidence="2" type="ORF">SMAC_04898</name>
</gene>
<dbReference type="Pfam" id="PF06985">
    <property type="entry name" value="HET"/>
    <property type="match status" value="1"/>
</dbReference>
<reference evidence="2 3" key="1">
    <citation type="journal article" date="2010" name="PLoS Genet.">
        <title>De novo assembly of a 40 Mb eukaryotic genome from short sequence reads: Sordaria macrospora, a model organism for fungal morphogenesis.</title>
        <authorList>
            <person name="Nowrousian M."/>
            <person name="Stajich J."/>
            <person name="Chu M."/>
            <person name="Engh I."/>
            <person name="Espagne E."/>
            <person name="Halliday K."/>
            <person name="Kamerewerd J."/>
            <person name="Kempken F."/>
            <person name="Knab B."/>
            <person name="Kuo H.C."/>
            <person name="Osiewacz H.D."/>
            <person name="Poeggeler S."/>
            <person name="Read N."/>
            <person name="Seiler S."/>
            <person name="Smith K."/>
            <person name="Zickler D."/>
            <person name="Kueck U."/>
            <person name="Freitag M."/>
        </authorList>
    </citation>
    <scope>NUCLEOTIDE SEQUENCE [LARGE SCALE GENOMIC DNA]</scope>
    <source>
        <strain evidence="3">ATCC MYA-333 / DSM 997 / K(L3346) / K-hell</strain>
        <tissue evidence="2">Mycelium</tissue>
    </source>
</reference>
<evidence type="ECO:0000313" key="2">
    <source>
        <dbReference type="EMBL" id="CCC06505.1"/>
    </source>
</evidence>
<proteinExistence type="predicted"/>
<evidence type="ECO:0000259" key="1">
    <source>
        <dbReference type="Pfam" id="PF06985"/>
    </source>
</evidence>
<dbReference type="PANTHER" id="PTHR33112:SF8">
    <property type="entry name" value="HETEROKARYON INCOMPATIBILITY DOMAIN-CONTAINING PROTEIN"/>
    <property type="match status" value="1"/>
</dbReference>
<dbReference type="EMBL" id="CABT02000001">
    <property type="protein sequence ID" value="CCC06505.1"/>
    <property type="molecule type" value="Genomic_DNA"/>
</dbReference>
<feature type="domain" description="Heterokaryon incompatibility" evidence="1">
    <location>
        <begin position="161"/>
        <end position="303"/>
    </location>
</feature>
<comment type="caution">
    <text evidence="2">The sequence shown here is derived from an EMBL/GenBank/DDBJ whole genome shotgun (WGS) entry which is preliminary data.</text>
</comment>
<organism evidence="2 3">
    <name type="scientific">Sordaria macrospora (strain ATCC MYA-333 / DSM 997 / K(L3346) / K-hell)</name>
    <dbReference type="NCBI Taxonomy" id="771870"/>
    <lineage>
        <taxon>Eukaryota</taxon>
        <taxon>Fungi</taxon>
        <taxon>Dikarya</taxon>
        <taxon>Ascomycota</taxon>
        <taxon>Pezizomycotina</taxon>
        <taxon>Sordariomycetes</taxon>
        <taxon>Sordariomycetidae</taxon>
        <taxon>Sordariales</taxon>
        <taxon>Sordariaceae</taxon>
        <taxon>Sordaria</taxon>
    </lineage>
</organism>
<sequence>MTVVPHVLCDCCSRIVKKSKTIQALTAGRFDQYISTKVSNGVKDNFFRNRSREGCYVEVFFHNRSLSYLWKSSAAGCHLCSLIPDPVPSTSSNSLRSISTIRSWIDHCLWNHPGCNRKLFDTDCTEYTGLPIRLVDVGTVDGALAPRLILTSATAAPSIEYLTLSHSWAITSTESTLRLTSGNIQRLQKQIPVEHLPRTFRDAMELTQRLGYRYIWIDSLCIIQDCESDWHSEALKMSSVYGNSLWNIAALGLDGADTCFAQRNPLQVFPCNITPQKEGNSIYAGPETDKDMPLLRRGRVMQERLLPPRVIYTGAKQLFWECFNDYRRAEFTYESDRLIALAGVAKAIEDSKGFTYVVGIWKELWPVDLLWRRSDNPIEWLDRRFNDGPYSLEPRQKRGYLSKSSPPSWSWAAGNFEKTFWLLDHEGQMAETIQITYLARVIEFTSPTPRARYTGPGADEERITLTLEGKVLRGLVRASKKDGGIWVRMSDGLSYNTHLKHFIDWDYEPEDGDPVLFLWLLSCSVYSFDPYTVGLVLTPEESPQKSGVRRPRYRRVGCFMEDYFTYSKSKWEEESICLC</sequence>